<evidence type="ECO:0000313" key="1">
    <source>
        <dbReference type="EMBL" id="MBB6501025.1"/>
    </source>
</evidence>
<dbReference type="InterPro" id="IPR025560">
    <property type="entry name" value="Imm22"/>
</dbReference>
<dbReference type="Pfam" id="PF14112">
    <property type="entry name" value="DUF4284"/>
    <property type="match status" value="1"/>
</dbReference>
<evidence type="ECO:0000313" key="2">
    <source>
        <dbReference type="Proteomes" id="UP000521017"/>
    </source>
</evidence>
<protein>
    <recommendedName>
        <fullName evidence="3">Immunity protein 22 of polymorphic toxin system</fullName>
    </recommendedName>
</protein>
<dbReference type="Proteomes" id="UP000521017">
    <property type="component" value="Unassembled WGS sequence"/>
</dbReference>
<name>A0A7X0J4Q2_9SPHI</name>
<dbReference type="AlphaFoldDB" id="A0A7X0J4Q2"/>
<dbReference type="EMBL" id="JACHCC010000008">
    <property type="protein sequence ID" value="MBB6501025.1"/>
    <property type="molecule type" value="Genomic_DNA"/>
</dbReference>
<accession>A0A7X0J4Q2</accession>
<organism evidence="1 2">
    <name type="scientific">Pedobacter cryoconitis</name>
    <dbReference type="NCBI Taxonomy" id="188932"/>
    <lineage>
        <taxon>Bacteria</taxon>
        <taxon>Pseudomonadati</taxon>
        <taxon>Bacteroidota</taxon>
        <taxon>Sphingobacteriia</taxon>
        <taxon>Sphingobacteriales</taxon>
        <taxon>Sphingobacteriaceae</taxon>
        <taxon>Pedobacter</taxon>
    </lineage>
</organism>
<evidence type="ECO:0008006" key="3">
    <source>
        <dbReference type="Google" id="ProtNLM"/>
    </source>
</evidence>
<comment type="caution">
    <text evidence="1">The sequence shown here is derived from an EMBL/GenBank/DDBJ whole genome shotgun (WGS) entry which is preliminary data.</text>
</comment>
<sequence>MAQQNIHVWTGISNKTEEQFYKYFDQDKFLKDNHRFSTDESPEKDGPDLKLRCQFCKDLGLPSAYNEDWITMHFSRKKINVQLAIEELPVWDDQLEVDIYKACVAKGISTVNAIFSYADDTLTIDAPLKSYNDLMYVGCFVSQF</sequence>
<dbReference type="RefSeq" id="WP_184626382.1">
    <property type="nucleotide sequence ID" value="NZ_JACHCC010000008.1"/>
</dbReference>
<reference evidence="1 2" key="1">
    <citation type="submission" date="2020-08" db="EMBL/GenBank/DDBJ databases">
        <title>Genomic Encyclopedia of Type Strains, Phase IV (KMG-V): Genome sequencing to study the core and pangenomes of soil and plant-associated prokaryotes.</title>
        <authorList>
            <person name="Whitman W."/>
        </authorList>
    </citation>
    <scope>NUCLEOTIDE SEQUENCE [LARGE SCALE GENOMIC DNA]</scope>
    <source>
        <strain evidence="1 2">M2T3</strain>
    </source>
</reference>
<proteinExistence type="predicted"/>
<gene>
    <name evidence="1" type="ORF">HDF25_003188</name>
</gene>